<sequence>MTIQDTLLNVQAVRHVYNNEHSANSSTALTETLYLVCHRDPSSGKDIILWDDIKAAFDDFVIHVRSGAVVLPFLKDADFKNLDPLRIAAIPSVTLDVVVRGQLRAKEMSLESLQGALPDMPPHGSNSNSTLVSDATTRAAITVRRNQVGGLVEEAMQSYNHIDNPATLPPRQGPQAISDDQAAAPKNNDTDILTSPVRIFSSNSSNSDLLLGIPQEYSSSSSPYFAETMMKARLGDKEAQYAVGNGYYFGRGVHRDYQAAMD</sequence>
<evidence type="ECO:0000313" key="2">
    <source>
        <dbReference type="EMBL" id="KAG0279139.1"/>
    </source>
</evidence>
<dbReference type="OrthoDB" id="2439613at2759"/>
<evidence type="ECO:0000256" key="1">
    <source>
        <dbReference type="SAM" id="MobiDB-lite"/>
    </source>
</evidence>
<protein>
    <submittedName>
        <fullName evidence="2">Uncharacterized protein</fullName>
    </submittedName>
</protein>
<comment type="caution">
    <text evidence="2">The sequence shown here is derived from an EMBL/GenBank/DDBJ whole genome shotgun (WGS) entry which is preliminary data.</text>
</comment>
<accession>A0A9P6UE65</accession>
<feature type="region of interest" description="Disordered" evidence="1">
    <location>
        <begin position="162"/>
        <end position="190"/>
    </location>
</feature>
<dbReference type="Proteomes" id="UP000823405">
    <property type="component" value="Unassembled WGS sequence"/>
</dbReference>
<proteinExistence type="predicted"/>
<dbReference type="EMBL" id="JAAAIN010004674">
    <property type="protein sequence ID" value="KAG0279139.1"/>
    <property type="molecule type" value="Genomic_DNA"/>
</dbReference>
<dbReference type="AlphaFoldDB" id="A0A9P6UE65"/>
<name>A0A9P6UE65_9FUNG</name>
<evidence type="ECO:0000313" key="3">
    <source>
        <dbReference type="Proteomes" id="UP000823405"/>
    </source>
</evidence>
<reference evidence="2" key="1">
    <citation type="journal article" date="2020" name="Fungal Divers.">
        <title>Resolving the Mortierellaceae phylogeny through synthesis of multi-gene phylogenetics and phylogenomics.</title>
        <authorList>
            <person name="Vandepol N."/>
            <person name="Liber J."/>
            <person name="Desiro A."/>
            <person name="Na H."/>
            <person name="Kennedy M."/>
            <person name="Barry K."/>
            <person name="Grigoriev I.V."/>
            <person name="Miller A.N."/>
            <person name="O'Donnell K."/>
            <person name="Stajich J.E."/>
            <person name="Bonito G."/>
        </authorList>
    </citation>
    <scope>NUCLEOTIDE SEQUENCE</scope>
    <source>
        <strain evidence="2">NVP60</strain>
    </source>
</reference>
<gene>
    <name evidence="2" type="ORF">BGZ97_009616</name>
</gene>
<keyword evidence="3" id="KW-1185">Reference proteome</keyword>
<feature type="non-terminal residue" evidence="2">
    <location>
        <position position="262"/>
    </location>
</feature>
<organism evidence="2 3">
    <name type="scientific">Linnemannia gamsii</name>
    <dbReference type="NCBI Taxonomy" id="64522"/>
    <lineage>
        <taxon>Eukaryota</taxon>
        <taxon>Fungi</taxon>
        <taxon>Fungi incertae sedis</taxon>
        <taxon>Mucoromycota</taxon>
        <taxon>Mortierellomycotina</taxon>
        <taxon>Mortierellomycetes</taxon>
        <taxon>Mortierellales</taxon>
        <taxon>Mortierellaceae</taxon>
        <taxon>Linnemannia</taxon>
    </lineage>
</organism>